<gene>
    <name evidence="2" type="ORF">DI628_02570</name>
</gene>
<keyword evidence="1" id="KW-0812">Transmembrane</keyword>
<feature type="transmembrane region" description="Helical" evidence="1">
    <location>
        <begin position="204"/>
        <end position="226"/>
    </location>
</feature>
<organism evidence="2 3">
    <name type="scientific">Blastochloris viridis</name>
    <name type="common">Rhodopseudomonas viridis</name>
    <dbReference type="NCBI Taxonomy" id="1079"/>
    <lineage>
        <taxon>Bacteria</taxon>
        <taxon>Pseudomonadati</taxon>
        <taxon>Pseudomonadota</taxon>
        <taxon>Alphaproteobacteria</taxon>
        <taxon>Hyphomicrobiales</taxon>
        <taxon>Blastochloridaceae</taxon>
        <taxon>Blastochloris</taxon>
    </lineage>
</organism>
<keyword evidence="1" id="KW-1133">Transmembrane helix</keyword>
<feature type="transmembrane region" description="Helical" evidence="1">
    <location>
        <begin position="110"/>
        <end position="129"/>
    </location>
</feature>
<feature type="transmembrane region" description="Helical" evidence="1">
    <location>
        <begin position="83"/>
        <end position="104"/>
    </location>
</feature>
<dbReference type="Pfam" id="PF13398">
    <property type="entry name" value="Peptidase_M50B"/>
    <property type="match status" value="1"/>
</dbReference>
<keyword evidence="1" id="KW-0472">Membrane</keyword>
<comment type="caution">
    <text evidence="2">The sequence shown here is derived from an EMBL/GenBank/DDBJ whole genome shotgun (WGS) entry which is preliminary data.</text>
</comment>
<evidence type="ECO:0000313" key="3">
    <source>
        <dbReference type="Proteomes" id="UP000320948"/>
    </source>
</evidence>
<feature type="transmembrane region" description="Helical" evidence="1">
    <location>
        <begin position="12"/>
        <end position="29"/>
    </location>
</feature>
<dbReference type="EMBL" id="VAFM01000001">
    <property type="protein sequence ID" value="TKW61525.1"/>
    <property type="molecule type" value="Genomic_DNA"/>
</dbReference>
<protein>
    <submittedName>
        <fullName evidence="2">M50 family metallopeptidase</fullName>
    </submittedName>
</protein>
<dbReference type="PANTHER" id="PTHR33979">
    <property type="entry name" value="OS02G0221600 PROTEIN"/>
    <property type="match status" value="1"/>
</dbReference>
<dbReference type="Proteomes" id="UP000320948">
    <property type="component" value="Unassembled WGS sequence"/>
</dbReference>
<reference evidence="2 3" key="1">
    <citation type="journal article" date="2017" name="Nat. Commun.">
        <title>In situ click chemistry generation of cyclooxygenase-2 inhibitors.</title>
        <authorList>
            <person name="Bhardwaj A."/>
            <person name="Kaur J."/>
            <person name="Wuest M."/>
            <person name="Wuest F."/>
        </authorList>
    </citation>
    <scope>NUCLEOTIDE SEQUENCE [LARGE SCALE GENOMIC DNA]</scope>
    <source>
        <strain evidence="2">S2_018_000_R2_106</strain>
    </source>
</reference>
<dbReference type="PANTHER" id="PTHR33979:SF2">
    <property type="entry name" value="PEPTIDASE M50B-LIKE-DOMAIN-CONTAINING PROTEIN"/>
    <property type="match status" value="1"/>
</dbReference>
<sequence length="242" mass="26802">MDFFDINVGGRWWAEFVFAAMVGLSLVLSKSRLGWPLKWAETFYHEFSHGMACVLTGGRIARIELKWNGAGCCYTRGGWRIPVLLAGYAGASIWGGFLYMAGWLAGAEGITWWLYVELGILAAVFLFWARDLTTWTILLLISAVYLLAVLQVSAVLLPLFLQFAGIYVMLNAVRAPLHLIDGQDVGDGAALADIFKILPEGVWIALWFVFAIAVMLACMLATLPVVNDYGMPYVESLLGFRF</sequence>
<dbReference type="InterPro" id="IPR049500">
    <property type="entry name" value="Peptidase_M50B-like"/>
</dbReference>
<proteinExistence type="predicted"/>
<evidence type="ECO:0000256" key="1">
    <source>
        <dbReference type="SAM" id="Phobius"/>
    </source>
</evidence>
<accession>A0A6N4RBZ5</accession>
<name>A0A6N4RBZ5_BLAVI</name>
<evidence type="ECO:0000313" key="2">
    <source>
        <dbReference type="EMBL" id="TKW61525.1"/>
    </source>
</evidence>
<feature type="transmembrane region" description="Helical" evidence="1">
    <location>
        <begin position="136"/>
        <end position="161"/>
    </location>
</feature>
<dbReference type="AlphaFoldDB" id="A0A6N4RBZ5"/>